<sequence>MLRTKALVGAVSFTVALAVPWWSLSLDAAPAPASVAGAGADEGAAHDDSSSDSPGHEEAHDWKPMDDMMAKRDKSFPAETEGKGGQIIEPEILADGTKQFTLTAEPVKWEVEPGKVVDAMSYNGMVPGPTLTADVGDRVEVVLKNELPQSTAIHWHGIPIDNAMDGVPNVTQDPVPPDGTFTYEITAERASVGWYHSHHNGTEQVSNGLWGAFLIGDMPLPDKTEIDHEIPMQLQDSGTIGLTLNGKSFPATEPIRVRKGESVLIHYFNAGTMSHPMHLHGLDQLVVAKDGFPLKEPYEADTVNVAPGERYSVLVKADREGKWAFHCHIFPHSEGKSGMFGMFTEMVVT</sequence>
<feature type="region of interest" description="Disordered" evidence="4">
    <location>
        <begin position="37"/>
        <end position="66"/>
    </location>
</feature>
<dbReference type="InterPro" id="IPR011707">
    <property type="entry name" value="Cu-oxidase-like_N"/>
</dbReference>
<keyword evidence="5" id="KW-0732">Signal</keyword>
<feature type="signal peptide" evidence="5">
    <location>
        <begin position="1"/>
        <end position="28"/>
    </location>
</feature>
<reference evidence="8 9" key="1">
    <citation type="journal article" date="2019" name="Int. J. Syst. Evol. Microbiol.">
        <title>The Global Catalogue of Microorganisms (GCM) 10K type strain sequencing project: providing services to taxonomists for standard genome sequencing and annotation.</title>
        <authorList>
            <consortium name="The Broad Institute Genomics Platform"/>
            <consortium name="The Broad Institute Genome Sequencing Center for Infectious Disease"/>
            <person name="Wu L."/>
            <person name="Ma J."/>
        </authorList>
    </citation>
    <scope>NUCLEOTIDE SEQUENCE [LARGE SCALE GENOMIC DNA]</scope>
    <source>
        <strain evidence="8 9">JCM 13581</strain>
    </source>
</reference>
<evidence type="ECO:0000313" key="9">
    <source>
        <dbReference type="Proteomes" id="UP001501303"/>
    </source>
</evidence>
<feature type="domain" description="Plastocyanin-like" evidence="7">
    <location>
        <begin position="107"/>
        <end position="217"/>
    </location>
</feature>
<evidence type="ECO:0000256" key="2">
    <source>
        <dbReference type="ARBA" id="ARBA00023002"/>
    </source>
</evidence>
<feature type="domain" description="Plastocyanin-like" evidence="6">
    <location>
        <begin position="237"/>
        <end position="345"/>
    </location>
</feature>
<evidence type="ECO:0000313" key="8">
    <source>
        <dbReference type="EMBL" id="GAA1920618.1"/>
    </source>
</evidence>
<feature type="compositionally biased region" description="Basic and acidic residues" evidence="4">
    <location>
        <begin position="43"/>
        <end position="66"/>
    </location>
</feature>
<gene>
    <name evidence="8" type="ORF">GCM10009716_31590</name>
</gene>
<evidence type="ECO:0000259" key="7">
    <source>
        <dbReference type="Pfam" id="PF07732"/>
    </source>
</evidence>
<evidence type="ECO:0000256" key="3">
    <source>
        <dbReference type="ARBA" id="ARBA00023008"/>
    </source>
</evidence>
<keyword evidence="3" id="KW-0186">Copper</keyword>
<keyword evidence="2" id="KW-0560">Oxidoreductase</keyword>
<feature type="chain" id="PRO_5046767064" description="Copper oxidase" evidence="5">
    <location>
        <begin position="29"/>
        <end position="349"/>
    </location>
</feature>
<name>A0ABN2PFV3_9ACTN</name>
<evidence type="ECO:0000256" key="1">
    <source>
        <dbReference type="ARBA" id="ARBA00022723"/>
    </source>
</evidence>
<evidence type="ECO:0000256" key="4">
    <source>
        <dbReference type="SAM" id="MobiDB-lite"/>
    </source>
</evidence>
<comment type="caution">
    <text evidence="8">The sequence shown here is derived from an EMBL/GenBank/DDBJ whole genome shotgun (WGS) entry which is preliminary data.</text>
</comment>
<dbReference type="SUPFAM" id="SSF49503">
    <property type="entry name" value="Cupredoxins"/>
    <property type="match status" value="2"/>
</dbReference>
<dbReference type="InterPro" id="IPR011706">
    <property type="entry name" value="Cu-oxidase_C"/>
</dbReference>
<proteinExistence type="predicted"/>
<dbReference type="PANTHER" id="PTHR11709:SF394">
    <property type="entry name" value="FI03373P-RELATED"/>
    <property type="match status" value="1"/>
</dbReference>
<evidence type="ECO:0000259" key="6">
    <source>
        <dbReference type="Pfam" id="PF07731"/>
    </source>
</evidence>
<keyword evidence="9" id="KW-1185">Reference proteome</keyword>
<dbReference type="RefSeq" id="WP_344262805.1">
    <property type="nucleotide sequence ID" value="NZ_BAAAMJ010000031.1"/>
</dbReference>
<dbReference type="Gene3D" id="2.60.40.420">
    <property type="entry name" value="Cupredoxins - blue copper proteins"/>
    <property type="match status" value="2"/>
</dbReference>
<dbReference type="Pfam" id="PF07732">
    <property type="entry name" value="Cu-oxidase_3"/>
    <property type="match status" value="1"/>
</dbReference>
<dbReference type="Pfam" id="PF07731">
    <property type="entry name" value="Cu-oxidase_2"/>
    <property type="match status" value="1"/>
</dbReference>
<keyword evidence="1" id="KW-0479">Metal-binding</keyword>
<protein>
    <recommendedName>
        <fullName evidence="10">Copper oxidase</fullName>
    </recommendedName>
</protein>
<dbReference type="PANTHER" id="PTHR11709">
    <property type="entry name" value="MULTI-COPPER OXIDASE"/>
    <property type="match status" value="1"/>
</dbReference>
<organism evidence="8 9">
    <name type="scientific">Streptomyces sodiiphilus</name>
    <dbReference type="NCBI Taxonomy" id="226217"/>
    <lineage>
        <taxon>Bacteria</taxon>
        <taxon>Bacillati</taxon>
        <taxon>Actinomycetota</taxon>
        <taxon>Actinomycetes</taxon>
        <taxon>Kitasatosporales</taxon>
        <taxon>Streptomycetaceae</taxon>
        <taxon>Streptomyces</taxon>
    </lineage>
</organism>
<dbReference type="EMBL" id="BAAAMJ010000031">
    <property type="protein sequence ID" value="GAA1920618.1"/>
    <property type="molecule type" value="Genomic_DNA"/>
</dbReference>
<evidence type="ECO:0000256" key="5">
    <source>
        <dbReference type="SAM" id="SignalP"/>
    </source>
</evidence>
<accession>A0ABN2PFV3</accession>
<dbReference type="InterPro" id="IPR045087">
    <property type="entry name" value="Cu-oxidase_fam"/>
</dbReference>
<dbReference type="Proteomes" id="UP001501303">
    <property type="component" value="Unassembled WGS sequence"/>
</dbReference>
<dbReference type="InterPro" id="IPR008972">
    <property type="entry name" value="Cupredoxin"/>
</dbReference>
<dbReference type="CDD" id="cd04202">
    <property type="entry name" value="CuRO_D2_2dMcoN_like"/>
    <property type="match status" value="1"/>
</dbReference>
<evidence type="ECO:0008006" key="10">
    <source>
        <dbReference type="Google" id="ProtNLM"/>
    </source>
</evidence>